<evidence type="ECO:0000256" key="2">
    <source>
        <dbReference type="SAM" id="Phobius"/>
    </source>
</evidence>
<gene>
    <name evidence="3" type="ORF">GTP41_17135</name>
</gene>
<organism evidence="3 4">
    <name type="scientific">Pseudoduganella guangdongensis</name>
    <dbReference type="NCBI Taxonomy" id="2692179"/>
    <lineage>
        <taxon>Bacteria</taxon>
        <taxon>Pseudomonadati</taxon>
        <taxon>Pseudomonadota</taxon>
        <taxon>Betaproteobacteria</taxon>
        <taxon>Burkholderiales</taxon>
        <taxon>Oxalobacteraceae</taxon>
        <taxon>Telluria group</taxon>
        <taxon>Pseudoduganella</taxon>
    </lineage>
</organism>
<keyword evidence="4" id="KW-1185">Reference proteome</keyword>
<evidence type="ECO:0000313" key="4">
    <source>
        <dbReference type="Proteomes" id="UP000448575"/>
    </source>
</evidence>
<comment type="caution">
    <text evidence="3">The sequence shown here is derived from an EMBL/GenBank/DDBJ whole genome shotgun (WGS) entry which is preliminary data.</text>
</comment>
<keyword evidence="2" id="KW-0812">Transmembrane</keyword>
<proteinExistence type="predicted"/>
<dbReference type="Proteomes" id="UP000448575">
    <property type="component" value="Unassembled WGS sequence"/>
</dbReference>
<feature type="region of interest" description="Disordered" evidence="1">
    <location>
        <begin position="184"/>
        <end position="221"/>
    </location>
</feature>
<keyword evidence="2" id="KW-1133">Transmembrane helix</keyword>
<reference evidence="3 4" key="1">
    <citation type="submission" date="2019-12" db="EMBL/GenBank/DDBJ databases">
        <title>Novel species isolated from a subtropical stream in China.</title>
        <authorList>
            <person name="Lu H."/>
        </authorList>
    </citation>
    <scope>NUCLEOTIDE SEQUENCE [LARGE SCALE GENOMIC DNA]</scope>
    <source>
        <strain evidence="3 4">DS3</strain>
    </source>
</reference>
<protein>
    <submittedName>
        <fullName evidence="3">MSHA biogenesis protein MshA</fullName>
    </submittedName>
</protein>
<feature type="transmembrane region" description="Helical" evidence="2">
    <location>
        <begin position="21"/>
        <end position="42"/>
    </location>
</feature>
<accession>A0A6N9HJY4</accession>
<dbReference type="AlphaFoldDB" id="A0A6N9HJY4"/>
<evidence type="ECO:0000256" key="1">
    <source>
        <dbReference type="SAM" id="MobiDB-lite"/>
    </source>
</evidence>
<name>A0A6N9HJY4_9BURK</name>
<evidence type="ECO:0000313" key="3">
    <source>
        <dbReference type="EMBL" id="MYN03820.1"/>
    </source>
</evidence>
<sequence length="248" mass="26244">MSQQINLFNPVFMRQRHSFGARGMGLALGVMLLGTIALVVFAQLQLAPLRENAVLRDAALKARQARLEAVKLEFAPRASDPVLKSDLQAKEVRLKSLQQAMSMLRQGEGEGGQGFAQYFRALARQSVQGLWLTEVGIEGEPHEISLQGRVLQAALLPAYLSRLAEEPVLRGKTFQALDMGPPAAQAPVADAAPGAPLSLLPPGTAGSTPAPALSALPPSVSAGDTSRFLEFRLRSSVAPLPANAGGQP</sequence>
<dbReference type="EMBL" id="WWCJ01000011">
    <property type="protein sequence ID" value="MYN03820.1"/>
    <property type="molecule type" value="Genomic_DNA"/>
</dbReference>
<dbReference type="RefSeq" id="WP_161026780.1">
    <property type="nucleotide sequence ID" value="NZ_WWCJ01000011.1"/>
</dbReference>
<keyword evidence="2" id="KW-0472">Membrane</keyword>